<evidence type="ECO:0000256" key="8">
    <source>
        <dbReference type="PROSITE-ProRule" id="PRU00221"/>
    </source>
</evidence>
<dbReference type="InterPro" id="IPR015943">
    <property type="entry name" value="WD40/YVTN_repeat-like_dom_sf"/>
</dbReference>
<protein>
    <recommendedName>
        <fullName evidence="3 9">DNA damage-binding protein CMR1</fullName>
    </recommendedName>
</protein>
<evidence type="ECO:0000313" key="12">
    <source>
        <dbReference type="Proteomes" id="UP000799302"/>
    </source>
</evidence>
<accession>A0A6A6TZ89</accession>
<keyword evidence="12" id="KW-1185">Reference proteome</keyword>
<reference evidence="11" key="1">
    <citation type="journal article" date="2020" name="Stud. Mycol.">
        <title>101 Dothideomycetes genomes: a test case for predicting lifestyles and emergence of pathogens.</title>
        <authorList>
            <person name="Haridas S."/>
            <person name="Albert R."/>
            <person name="Binder M."/>
            <person name="Bloem J."/>
            <person name="Labutti K."/>
            <person name="Salamov A."/>
            <person name="Andreopoulos B."/>
            <person name="Baker S."/>
            <person name="Barry K."/>
            <person name="Bills G."/>
            <person name="Bluhm B."/>
            <person name="Cannon C."/>
            <person name="Castanera R."/>
            <person name="Culley D."/>
            <person name="Daum C."/>
            <person name="Ezra D."/>
            <person name="Gonzalez J."/>
            <person name="Henrissat B."/>
            <person name="Kuo A."/>
            <person name="Liang C."/>
            <person name="Lipzen A."/>
            <person name="Lutzoni F."/>
            <person name="Magnuson J."/>
            <person name="Mondo S."/>
            <person name="Nolan M."/>
            <person name="Ohm R."/>
            <person name="Pangilinan J."/>
            <person name="Park H.-J."/>
            <person name="Ramirez L."/>
            <person name="Alfaro M."/>
            <person name="Sun H."/>
            <person name="Tritt A."/>
            <person name="Yoshinaga Y."/>
            <person name="Zwiers L.-H."/>
            <person name="Turgeon B."/>
            <person name="Goodwin S."/>
            <person name="Spatafora J."/>
            <person name="Crous P."/>
            <person name="Grigoriev I."/>
        </authorList>
    </citation>
    <scope>NUCLEOTIDE SEQUENCE</scope>
    <source>
        <strain evidence="11">CBS 115976</strain>
    </source>
</reference>
<dbReference type="EMBL" id="MU004242">
    <property type="protein sequence ID" value="KAF2664497.1"/>
    <property type="molecule type" value="Genomic_DNA"/>
</dbReference>
<dbReference type="FunFam" id="2.130.10.10:FF:000562">
    <property type="entry name" value="DNA damage-binding protein CMR1"/>
    <property type="match status" value="1"/>
</dbReference>
<dbReference type="InterPro" id="IPR050853">
    <property type="entry name" value="WD_repeat_DNA-damage-binding"/>
</dbReference>
<feature type="repeat" description="WD" evidence="8">
    <location>
        <begin position="339"/>
        <end position="359"/>
    </location>
</feature>
<evidence type="ECO:0000256" key="9">
    <source>
        <dbReference type="RuleBase" id="RU365004"/>
    </source>
</evidence>
<dbReference type="Proteomes" id="UP000799302">
    <property type="component" value="Unassembled WGS sequence"/>
</dbReference>
<dbReference type="Pfam" id="PF00400">
    <property type="entry name" value="WD40"/>
    <property type="match status" value="1"/>
</dbReference>
<dbReference type="PANTHER" id="PTHR14773:SF0">
    <property type="entry name" value="WD REPEAT-CONTAINING PROTEIN 76"/>
    <property type="match status" value="1"/>
</dbReference>
<evidence type="ECO:0000256" key="10">
    <source>
        <dbReference type="SAM" id="MobiDB-lite"/>
    </source>
</evidence>
<keyword evidence="7 9" id="KW-0238">DNA-binding</keyword>
<dbReference type="GO" id="GO:0006974">
    <property type="term" value="P:DNA damage response"/>
    <property type="evidence" value="ECO:0007669"/>
    <property type="project" value="UniProtKB-KW"/>
</dbReference>
<feature type="region of interest" description="Disordered" evidence="10">
    <location>
        <begin position="37"/>
        <end position="69"/>
    </location>
</feature>
<keyword evidence="6 9" id="KW-0227">DNA damage</keyword>
<dbReference type="PROSITE" id="PS00678">
    <property type="entry name" value="WD_REPEATS_1"/>
    <property type="match status" value="1"/>
</dbReference>
<organism evidence="11 12">
    <name type="scientific">Microthyrium microscopicum</name>
    <dbReference type="NCBI Taxonomy" id="703497"/>
    <lineage>
        <taxon>Eukaryota</taxon>
        <taxon>Fungi</taxon>
        <taxon>Dikarya</taxon>
        <taxon>Ascomycota</taxon>
        <taxon>Pezizomycotina</taxon>
        <taxon>Dothideomycetes</taxon>
        <taxon>Dothideomycetes incertae sedis</taxon>
        <taxon>Microthyriales</taxon>
        <taxon>Microthyriaceae</taxon>
        <taxon>Microthyrium</taxon>
    </lineage>
</organism>
<comment type="similarity">
    <text evidence="2 9">Belongs to the WD repeat DDB2/WDR76 family.</text>
</comment>
<name>A0A6A6TZ89_9PEZI</name>
<dbReference type="InterPro" id="IPR001680">
    <property type="entry name" value="WD40_rpt"/>
</dbReference>
<feature type="compositionally biased region" description="Basic residues" evidence="10">
    <location>
        <begin position="43"/>
        <end position="60"/>
    </location>
</feature>
<proteinExistence type="inferred from homology"/>
<dbReference type="GO" id="GO:0003677">
    <property type="term" value="F:DNA binding"/>
    <property type="evidence" value="ECO:0007669"/>
    <property type="project" value="UniProtKB-UniRule"/>
</dbReference>
<dbReference type="SUPFAM" id="SSF50978">
    <property type="entry name" value="WD40 repeat-like"/>
    <property type="match status" value="1"/>
</dbReference>
<dbReference type="AlphaFoldDB" id="A0A6A6TZ89"/>
<evidence type="ECO:0000313" key="11">
    <source>
        <dbReference type="EMBL" id="KAF2664497.1"/>
    </source>
</evidence>
<comment type="function">
    <text evidence="1 9">DNA-binding protein that binds to both single- and double-stranded DNA. Binds preferentially to UV-damaged DNA. May be involved in DNA-metabolic processes.</text>
</comment>
<evidence type="ECO:0000256" key="1">
    <source>
        <dbReference type="ARBA" id="ARBA00002653"/>
    </source>
</evidence>
<keyword evidence="5" id="KW-0677">Repeat</keyword>
<evidence type="ECO:0000256" key="5">
    <source>
        <dbReference type="ARBA" id="ARBA00022737"/>
    </source>
</evidence>
<evidence type="ECO:0000256" key="6">
    <source>
        <dbReference type="ARBA" id="ARBA00022763"/>
    </source>
</evidence>
<evidence type="ECO:0000256" key="4">
    <source>
        <dbReference type="ARBA" id="ARBA00022574"/>
    </source>
</evidence>
<sequence length="514" mass="56767">MPSKPPPVSEYERKRLETIAKNKALLRNLALDAAATGLAPTKTRAKPTTRNTKTKRKAAPKVKEEAPAPRRVSMRLRGVVADSEVAKRKAEEDVEERRQFEQAKRRRVTGDLKVEDILTNGQSWDGTGNFLRGVQPAKPYERTFDAEAGKKHSDKEVKALIERLSGLELWKDVSPADIKVTPERVYSLTFHPTAEKALVFAGDKLGSLGIFDGSQEIEDPDDWEPQITTMKLHSRTISALHCVPADPKSLYSASYDSTIRRLDIEKGVAVEVYAPTDTTAEEGVSQIQISGSNPSIVYFTTLQGRFGIHDTRTPAKKTPPTELYQLSEKKIGGFSVSLPNPDLMATASLDRTLRLWDLRKLVGKGSERTPYFMGEHENRLSVSSAMFNYAGQVTTASYDDTVKIYDFGSILSSASIGTDLTPEQMEPSAVIPHNNQTGRWVTMQPQWQLNPQDNIQRLCIGSMNRFVDIYSSTGVQLAQLGGDGISAVPAVAQFHPSMDWVGAATASGKLCLWM</sequence>
<dbReference type="InterPro" id="IPR019775">
    <property type="entry name" value="WD40_repeat_CS"/>
</dbReference>
<dbReference type="PROSITE" id="PS50082">
    <property type="entry name" value="WD_REPEATS_2"/>
    <property type="match status" value="1"/>
</dbReference>
<dbReference type="Gene3D" id="2.130.10.10">
    <property type="entry name" value="YVTN repeat-like/Quinoprotein amine dehydrogenase"/>
    <property type="match status" value="1"/>
</dbReference>
<dbReference type="PANTHER" id="PTHR14773">
    <property type="entry name" value="WD REPEAT-CONTAINING PROTEIN 76"/>
    <property type="match status" value="1"/>
</dbReference>
<dbReference type="OrthoDB" id="9890280at2759"/>
<keyword evidence="4 8" id="KW-0853">WD repeat</keyword>
<dbReference type="SMART" id="SM00320">
    <property type="entry name" value="WD40"/>
    <property type="match status" value="5"/>
</dbReference>
<evidence type="ECO:0000256" key="2">
    <source>
        <dbReference type="ARBA" id="ARBA00005434"/>
    </source>
</evidence>
<dbReference type="GO" id="GO:2000001">
    <property type="term" value="P:regulation of DNA damage checkpoint"/>
    <property type="evidence" value="ECO:0007669"/>
    <property type="project" value="TreeGrafter"/>
</dbReference>
<evidence type="ECO:0000256" key="7">
    <source>
        <dbReference type="ARBA" id="ARBA00023125"/>
    </source>
</evidence>
<dbReference type="GO" id="GO:0005634">
    <property type="term" value="C:nucleus"/>
    <property type="evidence" value="ECO:0007669"/>
    <property type="project" value="TreeGrafter"/>
</dbReference>
<evidence type="ECO:0000256" key="3">
    <source>
        <dbReference type="ARBA" id="ARBA00021132"/>
    </source>
</evidence>
<gene>
    <name evidence="11" type="ORF">BT63DRAFT_379115</name>
</gene>
<dbReference type="InterPro" id="IPR036322">
    <property type="entry name" value="WD40_repeat_dom_sf"/>
</dbReference>